<dbReference type="RefSeq" id="WP_091097654.1">
    <property type="nucleotide sequence ID" value="NZ_FNXE01000014.1"/>
</dbReference>
<keyword evidence="1" id="KW-0472">Membrane</keyword>
<dbReference type="STRING" id="1159016.SAMN02927937_01286"/>
<feature type="transmembrane region" description="Helical" evidence="1">
    <location>
        <begin position="146"/>
        <end position="163"/>
    </location>
</feature>
<protein>
    <submittedName>
        <fullName evidence="2">Uncharacterized protein</fullName>
    </submittedName>
</protein>
<dbReference type="EMBL" id="FNXE01000014">
    <property type="protein sequence ID" value="SEH76271.1"/>
    <property type="molecule type" value="Genomic_DNA"/>
</dbReference>
<proteinExistence type="predicted"/>
<dbReference type="Proteomes" id="UP000199634">
    <property type="component" value="Unassembled WGS sequence"/>
</dbReference>
<reference evidence="2 3" key="1">
    <citation type="submission" date="2016-10" db="EMBL/GenBank/DDBJ databases">
        <authorList>
            <person name="de Groot N.N."/>
        </authorList>
    </citation>
    <scope>NUCLEOTIDE SEQUENCE [LARGE SCALE GENOMIC DNA]</scope>
    <source>
        <strain evidence="2 3">CGMCC 1.10825</strain>
    </source>
</reference>
<evidence type="ECO:0000256" key="1">
    <source>
        <dbReference type="SAM" id="Phobius"/>
    </source>
</evidence>
<evidence type="ECO:0000313" key="2">
    <source>
        <dbReference type="EMBL" id="SEH76271.1"/>
    </source>
</evidence>
<accession>A0A1H6KKU5</accession>
<keyword evidence="3" id="KW-1185">Reference proteome</keyword>
<keyword evidence="1" id="KW-0812">Transmembrane</keyword>
<organism evidence="2 3">
    <name type="scientific">Paenimyroides marinum</name>
    <dbReference type="NCBI Taxonomy" id="1159016"/>
    <lineage>
        <taxon>Bacteria</taxon>
        <taxon>Pseudomonadati</taxon>
        <taxon>Bacteroidota</taxon>
        <taxon>Flavobacteriia</taxon>
        <taxon>Flavobacteriales</taxon>
        <taxon>Flavobacteriaceae</taxon>
        <taxon>Paenimyroides</taxon>
    </lineage>
</organism>
<gene>
    <name evidence="2" type="ORF">SAMN02927937_01286</name>
</gene>
<keyword evidence="1" id="KW-1133">Transmembrane helix</keyword>
<name>A0A1H6KKU5_9FLAO</name>
<evidence type="ECO:0000313" key="3">
    <source>
        <dbReference type="Proteomes" id="UP000199634"/>
    </source>
</evidence>
<dbReference type="AlphaFoldDB" id="A0A1H6KKU5"/>
<sequence length="164" mass="18967">MKDRELNQAIEVLKSVKNAYESNKTKITREVLAMPLGYNQSINWSKVNKAIENSLDWDKVVELVKKTIPHKNVEKIKNINNLTQINEYKSLVNFLFEKLSYSQVNQVKYICYWKTISTAPPTSNRPTSVYTSTTNNSSDNANSVSWFYWVFGIIIFIMIVKACN</sequence>